<accession>A0A2P2PRV2</accession>
<reference evidence="1" key="1">
    <citation type="submission" date="2018-02" db="EMBL/GenBank/DDBJ databases">
        <title>Rhizophora mucronata_Transcriptome.</title>
        <authorList>
            <person name="Meera S.P."/>
            <person name="Sreeshan A."/>
            <person name="Augustine A."/>
        </authorList>
    </citation>
    <scope>NUCLEOTIDE SEQUENCE</scope>
    <source>
        <tissue evidence="1">Leaf</tissue>
    </source>
</reference>
<name>A0A2P2PRV2_RHIMU</name>
<proteinExistence type="predicted"/>
<protein>
    <submittedName>
        <fullName evidence="1">Uncharacterized protein</fullName>
    </submittedName>
</protein>
<organism evidence="1">
    <name type="scientific">Rhizophora mucronata</name>
    <name type="common">Asiatic mangrove</name>
    <dbReference type="NCBI Taxonomy" id="61149"/>
    <lineage>
        <taxon>Eukaryota</taxon>
        <taxon>Viridiplantae</taxon>
        <taxon>Streptophyta</taxon>
        <taxon>Embryophyta</taxon>
        <taxon>Tracheophyta</taxon>
        <taxon>Spermatophyta</taxon>
        <taxon>Magnoliopsida</taxon>
        <taxon>eudicotyledons</taxon>
        <taxon>Gunneridae</taxon>
        <taxon>Pentapetalae</taxon>
        <taxon>rosids</taxon>
        <taxon>fabids</taxon>
        <taxon>Malpighiales</taxon>
        <taxon>Rhizophoraceae</taxon>
        <taxon>Rhizophora</taxon>
    </lineage>
</organism>
<evidence type="ECO:0000313" key="1">
    <source>
        <dbReference type="EMBL" id="MBX57379.1"/>
    </source>
</evidence>
<dbReference type="AlphaFoldDB" id="A0A2P2PRV2"/>
<dbReference type="EMBL" id="GGEC01076895">
    <property type="protein sequence ID" value="MBX57379.1"/>
    <property type="molecule type" value="Transcribed_RNA"/>
</dbReference>
<sequence length="30" mass="3444">MEWRTKKMSNLNSVSCGRFKCLSLPLVTIT</sequence>